<evidence type="ECO:0000313" key="2">
    <source>
        <dbReference type="Proteomes" id="UP000614741"/>
    </source>
</evidence>
<accession>A0ABQ4DHD5</accession>
<name>A0ABQ4DHD5_9CELL</name>
<proteinExistence type="predicted"/>
<gene>
    <name evidence="1" type="ORF">Cph01nite_05250</name>
</gene>
<evidence type="ECO:0000313" key="1">
    <source>
        <dbReference type="EMBL" id="GIG38763.1"/>
    </source>
</evidence>
<dbReference type="RefSeq" id="WP_203670821.1">
    <property type="nucleotide sequence ID" value="NZ_BONP01000002.1"/>
</dbReference>
<comment type="caution">
    <text evidence="1">The sequence shown here is derived from an EMBL/GenBank/DDBJ whole genome shotgun (WGS) entry which is preliminary data.</text>
</comment>
<keyword evidence="2" id="KW-1185">Reference proteome</keyword>
<protein>
    <submittedName>
        <fullName evidence="1">Uncharacterized protein</fullName>
    </submittedName>
</protein>
<reference evidence="1 2" key="1">
    <citation type="submission" date="2021-01" db="EMBL/GenBank/DDBJ databases">
        <title>Whole genome shotgun sequence of Cellulomonas phragmiteti NBRC 110785.</title>
        <authorList>
            <person name="Komaki H."/>
            <person name="Tamura T."/>
        </authorList>
    </citation>
    <scope>NUCLEOTIDE SEQUENCE [LARGE SCALE GENOMIC DNA]</scope>
    <source>
        <strain evidence="1 2">NBRC 110785</strain>
    </source>
</reference>
<sequence length="304" mass="32278">MGWFSRKAATMDEALPFLTVDDAAHLRGIAADAFRRAGCEVVVHDDHLAATDGRDFGLWNLAATCHGSGGRAAWPAVVARHVDQVLNPPPGPDSLSPEELLDIAVLRVAAVDQLPEPVLARLGYATEVVDGLLQVLVADFPATVATLGDDDVERVGLDRLLAAGRARLLAEPVEHEVMELEGGARLEMLSGESVYVASKVLVLADVLRSLHGERSYPDGVLVAVPSRTDLLFHVPVDSGVVTALQTLAGGAAKMWSTAAGGVSPSVYWWRDGALTRVSRLDDEGRVAVEVHDELGAVLNRLAAR</sequence>
<dbReference type="EMBL" id="BONP01000002">
    <property type="protein sequence ID" value="GIG38763.1"/>
    <property type="molecule type" value="Genomic_DNA"/>
</dbReference>
<organism evidence="1 2">
    <name type="scientific">Cellulomonas phragmiteti</name>
    <dbReference type="NCBI Taxonomy" id="478780"/>
    <lineage>
        <taxon>Bacteria</taxon>
        <taxon>Bacillati</taxon>
        <taxon>Actinomycetota</taxon>
        <taxon>Actinomycetes</taxon>
        <taxon>Micrococcales</taxon>
        <taxon>Cellulomonadaceae</taxon>
        <taxon>Cellulomonas</taxon>
    </lineage>
</organism>
<dbReference type="Proteomes" id="UP000614741">
    <property type="component" value="Unassembled WGS sequence"/>
</dbReference>